<evidence type="ECO:0000313" key="2">
    <source>
        <dbReference type="Proteomes" id="UP000325395"/>
    </source>
</evidence>
<keyword evidence="2" id="KW-1185">Reference proteome</keyword>
<protein>
    <recommendedName>
        <fullName evidence="3">Secreted protein</fullName>
    </recommendedName>
</protein>
<organism evidence="1 2">
    <name type="scientific">Aspergillus pseudocaelatus</name>
    <dbReference type="NCBI Taxonomy" id="1825620"/>
    <lineage>
        <taxon>Eukaryota</taxon>
        <taxon>Fungi</taxon>
        <taxon>Dikarya</taxon>
        <taxon>Ascomycota</taxon>
        <taxon>Pezizomycotina</taxon>
        <taxon>Eurotiomycetes</taxon>
        <taxon>Eurotiomycetidae</taxon>
        <taxon>Eurotiales</taxon>
        <taxon>Aspergillaceae</taxon>
        <taxon>Aspergillus</taxon>
        <taxon>Aspergillus subgen. Circumdati</taxon>
    </lineage>
</organism>
<reference evidence="1 2" key="1">
    <citation type="submission" date="2019-04" db="EMBL/GenBank/DDBJ databases">
        <authorList>
            <consortium name="DOE Joint Genome Institute"/>
            <person name="Mondo S."/>
            <person name="Kjaerbolling I."/>
            <person name="Vesth T."/>
            <person name="Frisvad J.C."/>
            <person name="Nybo J.L."/>
            <person name="Theobald S."/>
            <person name="Kildgaard S."/>
            <person name="Isbrandt T."/>
            <person name="Kuo A."/>
            <person name="Sato A."/>
            <person name="Lyhne E.K."/>
            <person name="Kogle M.E."/>
            <person name="Wiebenga A."/>
            <person name="Kun R.S."/>
            <person name="Lubbers R.J."/>
            <person name="Makela M.R."/>
            <person name="Barry K."/>
            <person name="Chovatia M."/>
            <person name="Clum A."/>
            <person name="Daum C."/>
            <person name="Haridas S."/>
            <person name="He G."/>
            <person name="LaButti K."/>
            <person name="Lipzen A."/>
            <person name="Riley R."/>
            <person name="Salamov A."/>
            <person name="Simmons B.A."/>
            <person name="Magnuson J.K."/>
            <person name="Henrissat B."/>
            <person name="Mortensen U.H."/>
            <person name="Larsen T.O."/>
            <person name="Devries R.P."/>
            <person name="Grigoriev I.V."/>
            <person name="Machida M."/>
            <person name="Baker S.E."/>
            <person name="Andersen M.R."/>
            <person name="Cantor M.N."/>
            <person name="Hua S.X."/>
        </authorList>
    </citation>
    <scope>NUCLEOTIDE SEQUENCE [LARGE SCALE GENOMIC DNA]</scope>
    <source>
        <strain evidence="1 2">CBS 117616</strain>
    </source>
</reference>
<proteinExistence type="predicted"/>
<gene>
    <name evidence="1" type="ORF">BDV36DRAFT_236519</name>
</gene>
<evidence type="ECO:0000313" key="1">
    <source>
        <dbReference type="EMBL" id="KAE8414780.1"/>
    </source>
</evidence>
<dbReference type="EMBL" id="ML735779">
    <property type="protein sequence ID" value="KAE8414780.1"/>
    <property type="molecule type" value="Genomic_DNA"/>
</dbReference>
<evidence type="ECO:0008006" key="3">
    <source>
        <dbReference type="Google" id="ProtNLM"/>
    </source>
</evidence>
<accession>A0ABQ6WCC8</accession>
<dbReference type="Proteomes" id="UP000325395">
    <property type="component" value="Unassembled WGS sequence"/>
</dbReference>
<name>A0ABQ6WCC8_9EURO</name>
<sequence>MASAVLLSCICGRRTGSWELTLMRIHSRKQSRNSSIPQRGAGPILKGYDKFCMPIQTGMSYIYNYNTQTHTRREMALGRRIQLQKEEPTASQLLSITCSMYI</sequence>